<evidence type="ECO:0000313" key="2">
    <source>
        <dbReference type="Proteomes" id="UP001230649"/>
    </source>
</evidence>
<proteinExistence type="predicted"/>
<dbReference type="Proteomes" id="UP001230649">
    <property type="component" value="Unassembled WGS sequence"/>
</dbReference>
<gene>
    <name evidence="1" type="ORF">QFC20_001880</name>
</gene>
<protein>
    <submittedName>
        <fullName evidence="1">Uncharacterized protein</fullName>
    </submittedName>
</protein>
<keyword evidence="2" id="KW-1185">Reference proteome</keyword>
<sequence>MLDKPFNYLSGVVGAPPDHLKLIFTLLASYPLGHIFIRIPSSKPAYKDLFSILTSCFFLLGLFKMYWGFFQLLADSVIVWLIVKSGVGVGKDGRGQGWMPWAVFAHVYRALVQIPLSTIEITGSQMVLAMKLITFAWNIEDGRHSHEELDLAQDGNRVEQTPSLLRFLGFCFFFPSIMAGPASDFATYDALVRGTLFTSPPATNASSALAASESKEAVKQNKKSRIPALRKTVAYQKLAVGLTFLAIYATYGGKASYERLLDGKWWYSHSKFWRFGFIQLAGFMARSKYYAVWTMAEASYLDLHERLPGACILTGLGFNGYDPKTGKTLWDRVTNIVIWDIETAQSFKVLFDSWNCRANVWLRDTVYKRVTPPGKKPGFKSTLITFLTSAFWHGVAPGYYFAFVTAGFCTSLGRPFRHLIRPFFLPQPPQKTSPLKTFYDVVGWFFVQSTLNYLVLPFFLLDLKSALTGWHRMGWYGHILIFGAYGALQLGGRAWLVRLNKRMGRSPPKKTIPEQAKKTEF</sequence>
<name>A0ACC2WP30_9TREE</name>
<dbReference type="EMBL" id="JASBWS010000012">
    <property type="protein sequence ID" value="KAJ9113529.1"/>
    <property type="molecule type" value="Genomic_DNA"/>
</dbReference>
<evidence type="ECO:0000313" key="1">
    <source>
        <dbReference type="EMBL" id="KAJ9113529.1"/>
    </source>
</evidence>
<accession>A0ACC2WP30</accession>
<comment type="caution">
    <text evidence="1">The sequence shown here is derived from an EMBL/GenBank/DDBJ whole genome shotgun (WGS) entry which is preliminary data.</text>
</comment>
<organism evidence="1 2">
    <name type="scientific">Naganishia adeliensis</name>
    <dbReference type="NCBI Taxonomy" id="92952"/>
    <lineage>
        <taxon>Eukaryota</taxon>
        <taxon>Fungi</taxon>
        <taxon>Dikarya</taxon>
        <taxon>Basidiomycota</taxon>
        <taxon>Agaricomycotina</taxon>
        <taxon>Tremellomycetes</taxon>
        <taxon>Filobasidiales</taxon>
        <taxon>Filobasidiaceae</taxon>
        <taxon>Naganishia</taxon>
    </lineage>
</organism>
<reference evidence="1" key="1">
    <citation type="submission" date="2023-04" db="EMBL/GenBank/DDBJ databases">
        <title>Draft Genome sequencing of Naganishia species isolated from polar environments using Oxford Nanopore Technology.</title>
        <authorList>
            <person name="Leo P."/>
            <person name="Venkateswaran K."/>
        </authorList>
    </citation>
    <scope>NUCLEOTIDE SEQUENCE</scope>
    <source>
        <strain evidence="1">MNA-CCFEE 5262</strain>
    </source>
</reference>